<dbReference type="Pfam" id="PF02050">
    <property type="entry name" value="FliJ"/>
    <property type="match status" value="1"/>
</dbReference>
<keyword evidence="12" id="KW-0282">Flagellum</keyword>
<dbReference type="RefSeq" id="WP_058470317.1">
    <property type="nucleotide sequence ID" value="NZ_CAAAIC010000002.1"/>
</dbReference>
<dbReference type="GO" id="GO:0006935">
    <property type="term" value="P:chemotaxis"/>
    <property type="evidence" value="ECO:0007669"/>
    <property type="project" value="UniProtKB-KW"/>
</dbReference>
<dbReference type="Proteomes" id="UP000055035">
    <property type="component" value="Unassembled WGS sequence"/>
</dbReference>
<keyword evidence="10" id="KW-1006">Bacterial flagellum protein export</keyword>
<dbReference type="NCBIfam" id="TIGR02473">
    <property type="entry name" value="flagell_FliJ"/>
    <property type="match status" value="1"/>
</dbReference>
<evidence type="ECO:0000256" key="2">
    <source>
        <dbReference type="ARBA" id="ARBA00010004"/>
    </source>
</evidence>
<accession>A0A0W0V8N7</accession>
<dbReference type="GO" id="GO:0009288">
    <property type="term" value="C:bacterial-type flagellum"/>
    <property type="evidence" value="ECO:0007669"/>
    <property type="project" value="InterPro"/>
</dbReference>
<dbReference type="InterPro" id="IPR053716">
    <property type="entry name" value="Flag_assembly_chemotaxis_eff"/>
</dbReference>
<keyword evidence="12" id="KW-0966">Cell projection</keyword>
<feature type="compositionally biased region" description="Polar residues" evidence="11">
    <location>
        <begin position="142"/>
        <end position="157"/>
    </location>
</feature>
<dbReference type="STRING" id="456.Ljor_0770"/>
<dbReference type="OrthoDB" id="5650324at2"/>
<feature type="region of interest" description="Disordered" evidence="11">
    <location>
        <begin position="120"/>
        <end position="157"/>
    </location>
</feature>
<keyword evidence="4" id="KW-0813">Transport</keyword>
<protein>
    <recommendedName>
        <fullName evidence="3">Flagellar FliJ protein</fullName>
    </recommendedName>
</protein>
<feature type="compositionally biased region" description="Basic and acidic residues" evidence="11">
    <location>
        <begin position="120"/>
        <end position="139"/>
    </location>
</feature>
<keyword evidence="7" id="KW-1005">Bacterial flagellum biogenesis</keyword>
<dbReference type="PANTHER" id="PTHR38786:SF1">
    <property type="entry name" value="FLAGELLAR FLIJ PROTEIN"/>
    <property type="match status" value="1"/>
</dbReference>
<dbReference type="GO" id="GO:0044781">
    <property type="term" value="P:bacterial-type flagellum organization"/>
    <property type="evidence" value="ECO:0007669"/>
    <property type="project" value="UniProtKB-KW"/>
</dbReference>
<evidence type="ECO:0000256" key="11">
    <source>
        <dbReference type="SAM" id="MobiDB-lite"/>
    </source>
</evidence>
<dbReference type="EMBL" id="LNYJ01000011">
    <property type="protein sequence ID" value="KTD16464.1"/>
    <property type="molecule type" value="Genomic_DNA"/>
</dbReference>
<proteinExistence type="inferred from homology"/>
<keyword evidence="6" id="KW-0145">Chemotaxis</keyword>
<reference evidence="12 13" key="1">
    <citation type="submission" date="2015-11" db="EMBL/GenBank/DDBJ databases">
        <title>Genomic analysis of 38 Legionella species identifies large and diverse effector repertoires.</title>
        <authorList>
            <person name="Burstein D."/>
            <person name="Amaro F."/>
            <person name="Zusman T."/>
            <person name="Lifshitz Z."/>
            <person name="Cohen O."/>
            <person name="Gilbert J.A."/>
            <person name="Pupko T."/>
            <person name="Shuman H.A."/>
            <person name="Segal G."/>
        </authorList>
    </citation>
    <scope>NUCLEOTIDE SEQUENCE [LARGE SCALE GENOMIC DNA]</scope>
    <source>
        <strain evidence="12 13">BL-540</strain>
    </source>
</reference>
<dbReference type="GO" id="GO:0071973">
    <property type="term" value="P:bacterial-type flagellum-dependent cell motility"/>
    <property type="evidence" value="ECO:0007669"/>
    <property type="project" value="InterPro"/>
</dbReference>
<sequence length="157" mass="18590">MDAQKTRLMRLLGIKEQTTKLALGNLVRAREQFIAGKMQHEKLLEYRREYLEQLNSLGNAGCKVAHIRNRLDFINQLDRALGQLAQQLAHLAKQRTHFEQLYFQAKSQEDVVKSLLEKLEKREKMKENRRNQKENDEYAQKQWYSKSSMINSNKRGE</sequence>
<organism evidence="12 13">
    <name type="scientific">Legionella jordanis</name>
    <dbReference type="NCBI Taxonomy" id="456"/>
    <lineage>
        <taxon>Bacteria</taxon>
        <taxon>Pseudomonadati</taxon>
        <taxon>Pseudomonadota</taxon>
        <taxon>Gammaproteobacteria</taxon>
        <taxon>Legionellales</taxon>
        <taxon>Legionellaceae</taxon>
        <taxon>Legionella</taxon>
    </lineage>
</organism>
<keyword evidence="9" id="KW-0472">Membrane</keyword>
<dbReference type="Gene3D" id="1.10.287.1700">
    <property type="match status" value="1"/>
</dbReference>
<keyword evidence="8" id="KW-0653">Protein transport</keyword>
<dbReference type="GO" id="GO:0015031">
    <property type="term" value="P:protein transport"/>
    <property type="evidence" value="ECO:0007669"/>
    <property type="project" value="UniProtKB-KW"/>
</dbReference>
<evidence type="ECO:0000313" key="12">
    <source>
        <dbReference type="EMBL" id="KTD16464.1"/>
    </source>
</evidence>
<dbReference type="InterPro" id="IPR012823">
    <property type="entry name" value="Flagell_FliJ"/>
</dbReference>
<comment type="caution">
    <text evidence="12">The sequence shown here is derived from an EMBL/GenBank/DDBJ whole genome shotgun (WGS) entry which is preliminary data.</text>
</comment>
<evidence type="ECO:0000313" key="13">
    <source>
        <dbReference type="Proteomes" id="UP000055035"/>
    </source>
</evidence>
<dbReference type="PANTHER" id="PTHR38786">
    <property type="entry name" value="FLAGELLAR FLIJ PROTEIN"/>
    <property type="match status" value="1"/>
</dbReference>
<keyword evidence="12" id="KW-0969">Cilium</keyword>
<gene>
    <name evidence="12" type="primary">fliJ</name>
    <name evidence="12" type="ORF">Ljor_0770</name>
</gene>
<keyword evidence="13" id="KW-1185">Reference proteome</keyword>
<evidence type="ECO:0000256" key="7">
    <source>
        <dbReference type="ARBA" id="ARBA00022795"/>
    </source>
</evidence>
<evidence type="ECO:0000256" key="9">
    <source>
        <dbReference type="ARBA" id="ARBA00023136"/>
    </source>
</evidence>
<keyword evidence="5" id="KW-1003">Cell membrane</keyword>
<evidence type="ECO:0000256" key="4">
    <source>
        <dbReference type="ARBA" id="ARBA00022448"/>
    </source>
</evidence>
<comment type="similarity">
    <text evidence="2">Belongs to the FliJ family.</text>
</comment>
<evidence type="ECO:0000256" key="10">
    <source>
        <dbReference type="ARBA" id="ARBA00023225"/>
    </source>
</evidence>
<comment type="subcellular location">
    <subcellularLocation>
        <location evidence="1">Cell membrane</location>
        <topology evidence="1">Peripheral membrane protein</topology>
        <orientation evidence="1">Cytoplasmic side</orientation>
    </subcellularLocation>
</comment>
<dbReference type="GO" id="GO:0005886">
    <property type="term" value="C:plasma membrane"/>
    <property type="evidence" value="ECO:0007669"/>
    <property type="project" value="UniProtKB-SubCell"/>
</dbReference>
<evidence type="ECO:0000256" key="3">
    <source>
        <dbReference type="ARBA" id="ARBA00020392"/>
    </source>
</evidence>
<evidence type="ECO:0000256" key="5">
    <source>
        <dbReference type="ARBA" id="ARBA00022475"/>
    </source>
</evidence>
<dbReference type="PATRIC" id="fig|456.5.peg.816"/>
<evidence type="ECO:0000256" key="1">
    <source>
        <dbReference type="ARBA" id="ARBA00004413"/>
    </source>
</evidence>
<name>A0A0W0V8N7_9GAMM</name>
<dbReference type="AlphaFoldDB" id="A0A0W0V8N7"/>
<evidence type="ECO:0000256" key="6">
    <source>
        <dbReference type="ARBA" id="ARBA00022500"/>
    </source>
</evidence>
<dbReference type="InterPro" id="IPR052570">
    <property type="entry name" value="FliJ"/>
</dbReference>
<evidence type="ECO:0000256" key="8">
    <source>
        <dbReference type="ARBA" id="ARBA00022927"/>
    </source>
</evidence>